<dbReference type="SUPFAM" id="SSF51419">
    <property type="entry name" value="PLP-binding barrel"/>
    <property type="match status" value="1"/>
</dbReference>
<evidence type="ECO:0000259" key="8">
    <source>
        <dbReference type="Pfam" id="PF00278"/>
    </source>
</evidence>
<dbReference type="InterPro" id="IPR022643">
    <property type="entry name" value="De-COase2_C"/>
</dbReference>
<comment type="caution">
    <text evidence="10">The sequence shown here is derived from an EMBL/GenBank/DDBJ whole genome shotgun (WGS) entry which is preliminary data.</text>
</comment>
<dbReference type="PRINTS" id="PR01182">
    <property type="entry name" value="ORNDCRBXLASE"/>
</dbReference>
<dbReference type="CDD" id="cd00622">
    <property type="entry name" value="PLPDE_III_ODC"/>
    <property type="match status" value="1"/>
</dbReference>
<keyword evidence="11" id="KW-1185">Reference proteome</keyword>
<feature type="modified residue" description="N6-(pyridoxal phosphate)lysine" evidence="6">
    <location>
        <position position="27"/>
    </location>
</feature>
<dbReference type="EMBL" id="JAIZAY010000006">
    <property type="protein sequence ID" value="KAJ8039740.1"/>
    <property type="molecule type" value="Genomic_DNA"/>
</dbReference>
<dbReference type="InterPro" id="IPR009006">
    <property type="entry name" value="Ala_racemase/Decarboxylase_C"/>
</dbReference>
<dbReference type="PRINTS" id="PR01179">
    <property type="entry name" value="ODADCRBXLASE"/>
</dbReference>
<evidence type="ECO:0000313" key="10">
    <source>
        <dbReference type="EMBL" id="KAJ8039740.1"/>
    </source>
</evidence>
<evidence type="ECO:0000259" key="9">
    <source>
        <dbReference type="Pfam" id="PF02784"/>
    </source>
</evidence>
<evidence type="ECO:0000256" key="1">
    <source>
        <dbReference type="ARBA" id="ARBA00001933"/>
    </source>
</evidence>
<dbReference type="InterPro" id="IPR022657">
    <property type="entry name" value="De-COase2_CS"/>
</dbReference>
<evidence type="ECO:0000256" key="6">
    <source>
        <dbReference type="PIRSR" id="PIRSR600183-50"/>
    </source>
</evidence>
<evidence type="ECO:0000313" key="11">
    <source>
        <dbReference type="Proteomes" id="UP001152320"/>
    </source>
</evidence>
<feature type="active site" description="Proton donor" evidence="6">
    <location>
        <position position="320"/>
    </location>
</feature>
<dbReference type="GO" id="GO:0004586">
    <property type="term" value="F:ornithine decarboxylase activity"/>
    <property type="evidence" value="ECO:0007669"/>
    <property type="project" value="TreeGrafter"/>
</dbReference>
<feature type="domain" description="Orn/DAP/Arg decarboxylase 2 C-terminal" evidence="8">
    <location>
        <begin position="245"/>
        <end position="343"/>
    </location>
</feature>
<dbReference type="PANTHER" id="PTHR11482">
    <property type="entry name" value="ARGININE/DIAMINOPIMELATE/ORNITHINE DECARBOXYLASE"/>
    <property type="match status" value="1"/>
</dbReference>
<comment type="cofactor">
    <cofactor evidence="1 6">
        <name>pyridoxal 5'-phosphate</name>
        <dbReference type="ChEBI" id="CHEBI:597326"/>
    </cofactor>
</comment>
<dbReference type="Pfam" id="PF00278">
    <property type="entry name" value="Orn_DAP_Arg_deC"/>
    <property type="match status" value="1"/>
</dbReference>
<comment type="function">
    <text evidence="5">Catalyzes the first and rate-limiting step of polyamine biosynthesis that converts ornithine into putrescine, which is the precursor for the polyamines, spermidine and spermine. Polyamines are essential for cell proliferation and are implicated in cellular processes, ranging from DNA replication to apoptosis.</text>
</comment>
<dbReference type="SUPFAM" id="SSF50621">
    <property type="entry name" value="Alanine racemase C-terminal domain-like"/>
    <property type="match status" value="1"/>
</dbReference>
<dbReference type="Gene3D" id="3.20.20.10">
    <property type="entry name" value="Alanine racemase"/>
    <property type="match status" value="1"/>
</dbReference>
<dbReference type="OrthoDB" id="5034579at2759"/>
<evidence type="ECO:0000256" key="2">
    <source>
        <dbReference type="ARBA" id="ARBA00008872"/>
    </source>
</evidence>
<dbReference type="PANTHER" id="PTHR11482:SF6">
    <property type="entry name" value="ORNITHINE DECARBOXYLASE 1-RELATED"/>
    <property type="match status" value="1"/>
</dbReference>
<evidence type="ECO:0000256" key="3">
    <source>
        <dbReference type="ARBA" id="ARBA00022898"/>
    </source>
</evidence>
<dbReference type="Proteomes" id="UP001152320">
    <property type="component" value="Chromosome 6"/>
</dbReference>
<dbReference type="InterPro" id="IPR029066">
    <property type="entry name" value="PLP-binding_barrel"/>
</dbReference>
<evidence type="ECO:0000256" key="5">
    <source>
        <dbReference type="ARBA" id="ARBA00037173"/>
    </source>
</evidence>
<proteinExistence type="inferred from homology"/>
<comment type="similarity">
    <text evidence="2 7">Belongs to the Orn/Lys/Arg decarboxylase class-II family.</text>
</comment>
<dbReference type="InterPro" id="IPR022644">
    <property type="entry name" value="De-COase2_N"/>
</dbReference>
<keyword evidence="3 6" id="KW-0663">Pyridoxal phosphate</keyword>
<name>A0A9Q1C7S2_HOLLE</name>
<sequence length="348" mass="39062">MNLGYLVDAAIHWKQLLPRVHPFFAFKANSDPVLIHLMKELNFGFDCASFDEIQKVVEMGVHPSKVVYANPHKQVSYLKKAASLGVDLGTFDDESELMKIKEVAPHMRLLLRLSTAGFTKCLQEQMGTKFGCPKHETKRLLETARQLGLDVKGVCFHIGVGAQSPEAYARAIRDAREVFEQGVELGFNMNILDIGGGFPSKTATNFSILEFNTVAKTIRESLSKEFPNNDTVQIIAEPGSYFTAPSSSLMVNIIGKRNGRGTDEYQQQNSPQTEYFINDGIYSSFRLYYDVPELLPIVKPVHPKYFGKSVFKSKIWGQTCAEDVALEECELPDMDVGDWLYVKGKRKS</sequence>
<dbReference type="GO" id="GO:0005737">
    <property type="term" value="C:cytoplasm"/>
    <property type="evidence" value="ECO:0007669"/>
    <property type="project" value="TreeGrafter"/>
</dbReference>
<accession>A0A9Q1C7S2</accession>
<feature type="domain" description="Orn/DAP/Arg decarboxylase 2 N-terminal" evidence="9">
    <location>
        <begin position="6"/>
        <end position="244"/>
    </location>
</feature>
<dbReference type="GO" id="GO:0033387">
    <property type="term" value="P:putrescine biosynthetic process from arginine, via ornithine"/>
    <property type="evidence" value="ECO:0007669"/>
    <property type="project" value="TreeGrafter"/>
</dbReference>
<dbReference type="PROSITE" id="PS00879">
    <property type="entry name" value="ODR_DC_2_2"/>
    <property type="match status" value="1"/>
</dbReference>
<dbReference type="FunFam" id="3.20.20.10:FF:000005">
    <property type="entry name" value="Ornithine decarboxylase"/>
    <property type="match status" value="1"/>
</dbReference>
<dbReference type="AlphaFoldDB" id="A0A9Q1C7S2"/>
<dbReference type="InterPro" id="IPR002433">
    <property type="entry name" value="Orn_de-COase"/>
</dbReference>
<gene>
    <name evidence="10" type="ORF">HOLleu_13838</name>
</gene>
<organism evidence="10 11">
    <name type="scientific">Holothuria leucospilota</name>
    <name type="common">Black long sea cucumber</name>
    <name type="synonym">Mertensiothuria leucospilota</name>
    <dbReference type="NCBI Taxonomy" id="206669"/>
    <lineage>
        <taxon>Eukaryota</taxon>
        <taxon>Metazoa</taxon>
        <taxon>Echinodermata</taxon>
        <taxon>Eleutherozoa</taxon>
        <taxon>Echinozoa</taxon>
        <taxon>Holothuroidea</taxon>
        <taxon>Aspidochirotacea</taxon>
        <taxon>Aspidochirotida</taxon>
        <taxon>Holothuriidae</taxon>
        <taxon>Holothuria</taxon>
    </lineage>
</organism>
<evidence type="ECO:0000256" key="7">
    <source>
        <dbReference type="RuleBase" id="RU003737"/>
    </source>
</evidence>
<reference evidence="10" key="1">
    <citation type="submission" date="2021-10" db="EMBL/GenBank/DDBJ databases">
        <title>Tropical sea cucumber genome reveals ecological adaptation and Cuvierian tubules defense mechanism.</title>
        <authorList>
            <person name="Chen T."/>
        </authorList>
    </citation>
    <scope>NUCLEOTIDE SEQUENCE</scope>
    <source>
        <strain evidence="10">Nanhai2018</strain>
        <tissue evidence="10">Muscle</tissue>
    </source>
</reference>
<keyword evidence="4" id="KW-0456">Lyase</keyword>
<protein>
    <submittedName>
        <fullName evidence="10">Ornithine decarboxylase</fullName>
    </submittedName>
</protein>
<evidence type="ECO:0000256" key="4">
    <source>
        <dbReference type="ARBA" id="ARBA00023239"/>
    </source>
</evidence>
<dbReference type="Pfam" id="PF02784">
    <property type="entry name" value="Orn_Arg_deC_N"/>
    <property type="match status" value="1"/>
</dbReference>
<dbReference type="InterPro" id="IPR000183">
    <property type="entry name" value="Orn/DAP/Arg_de-COase"/>
</dbReference>
<dbReference type="Gene3D" id="2.40.37.10">
    <property type="entry name" value="Lyase, Ornithine Decarboxylase, Chain A, domain 1"/>
    <property type="match status" value="1"/>
</dbReference>